<protein>
    <submittedName>
        <fullName evidence="1">Uncharacterized protein</fullName>
    </submittedName>
</protein>
<organism evidence="1">
    <name type="scientific">uncultured Caudovirales phage</name>
    <dbReference type="NCBI Taxonomy" id="2100421"/>
    <lineage>
        <taxon>Viruses</taxon>
        <taxon>Duplodnaviria</taxon>
        <taxon>Heunggongvirae</taxon>
        <taxon>Uroviricota</taxon>
        <taxon>Caudoviricetes</taxon>
        <taxon>Peduoviridae</taxon>
        <taxon>Maltschvirus</taxon>
        <taxon>Maltschvirus maltsch</taxon>
    </lineage>
</organism>
<proteinExistence type="predicted"/>
<sequence length="151" mass="15181">MANPDAVGQNTQDAFGNFRIAQGRNVVISSTANAVTAMPILNGGMGGSGGYILRRIVVSNLYNTAGGSVPSAATANITIGTSNDGANLVTGTVTLTNLTNGTSYVDMTPGSGLNANTAAIVFQANALFVNVTANVANCACQVNVYGDVVSF</sequence>
<reference evidence="1" key="1">
    <citation type="submission" date="2020-04" db="EMBL/GenBank/DDBJ databases">
        <authorList>
            <person name="Chiriac C."/>
            <person name="Salcher M."/>
            <person name="Ghai R."/>
            <person name="Kavagutti S V."/>
        </authorList>
    </citation>
    <scope>NUCLEOTIDE SEQUENCE</scope>
</reference>
<gene>
    <name evidence="1" type="ORF">UFOVP95_3</name>
</gene>
<name>A0A6J5KZN4_9CAUD</name>
<dbReference type="EMBL" id="LR796213">
    <property type="protein sequence ID" value="CAB4127531.1"/>
    <property type="molecule type" value="Genomic_DNA"/>
</dbReference>
<accession>A0A6J5KZN4</accession>
<evidence type="ECO:0000313" key="1">
    <source>
        <dbReference type="EMBL" id="CAB4127531.1"/>
    </source>
</evidence>